<gene>
    <name evidence="2" type="ORF">QBC47DRAFT_365273</name>
</gene>
<organism evidence="2 3">
    <name type="scientific">Echria macrotheca</name>
    <dbReference type="NCBI Taxonomy" id="438768"/>
    <lineage>
        <taxon>Eukaryota</taxon>
        <taxon>Fungi</taxon>
        <taxon>Dikarya</taxon>
        <taxon>Ascomycota</taxon>
        <taxon>Pezizomycotina</taxon>
        <taxon>Sordariomycetes</taxon>
        <taxon>Sordariomycetidae</taxon>
        <taxon>Sordariales</taxon>
        <taxon>Schizotheciaceae</taxon>
        <taxon>Echria</taxon>
    </lineage>
</organism>
<evidence type="ECO:0000259" key="1">
    <source>
        <dbReference type="Pfam" id="PF20253"/>
    </source>
</evidence>
<evidence type="ECO:0000313" key="3">
    <source>
        <dbReference type="Proteomes" id="UP001239445"/>
    </source>
</evidence>
<dbReference type="EMBL" id="MU839847">
    <property type="protein sequence ID" value="KAK1750382.1"/>
    <property type="molecule type" value="Genomic_DNA"/>
</dbReference>
<sequence>MEYSKIYKAYKDDELAFIEWLKTSASGYVLPFRGVGNAHDKHLIPIADFVPMAQYVKNQVSKAGTKIWGLKTHILGHLRSAIRARQEVTEKLLEDGKIHRDDKKAKNHEYFVKVLIDVWCILSDKD</sequence>
<dbReference type="Pfam" id="PF20253">
    <property type="entry name" value="DUF6604"/>
    <property type="match status" value="1"/>
</dbReference>
<reference evidence="2" key="1">
    <citation type="submission" date="2023-06" db="EMBL/GenBank/DDBJ databases">
        <title>Genome-scale phylogeny and comparative genomics of the fungal order Sordariales.</title>
        <authorList>
            <consortium name="Lawrence Berkeley National Laboratory"/>
            <person name="Hensen N."/>
            <person name="Bonometti L."/>
            <person name="Westerberg I."/>
            <person name="Brannstrom I.O."/>
            <person name="Guillou S."/>
            <person name="Cros-Aarteil S."/>
            <person name="Calhoun S."/>
            <person name="Haridas S."/>
            <person name="Kuo A."/>
            <person name="Mondo S."/>
            <person name="Pangilinan J."/>
            <person name="Riley R."/>
            <person name="Labutti K."/>
            <person name="Andreopoulos B."/>
            <person name="Lipzen A."/>
            <person name="Chen C."/>
            <person name="Yanf M."/>
            <person name="Daum C."/>
            <person name="Ng V."/>
            <person name="Clum A."/>
            <person name="Steindorff A."/>
            <person name="Ohm R."/>
            <person name="Martin F."/>
            <person name="Silar P."/>
            <person name="Natvig D."/>
            <person name="Lalanne C."/>
            <person name="Gautier V."/>
            <person name="Ament-Velasquez S.L."/>
            <person name="Kruys A."/>
            <person name="Hutchinson M.I."/>
            <person name="Powell A.J."/>
            <person name="Barry K."/>
            <person name="Miller A.N."/>
            <person name="Grigoriev I.V."/>
            <person name="Debuchy R."/>
            <person name="Gladieux P."/>
            <person name="Thoren M.H."/>
            <person name="Johannesson H."/>
        </authorList>
    </citation>
    <scope>NUCLEOTIDE SEQUENCE</scope>
    <source>
        <strain evidence="2">PSN4</strain>
    </source>
</reference>
<dbReference type="AlphaFoldDB" id="A0AAJ0B574"/>
<name>A0AAJ0B574_9PEZI</name>
<dbReference type="Proteomes" id="UP001239445">
    <property type="component" value="Unassembled WGS sequence"/>
</dbReference>
<dbReference type="InterPro" id="IPR046539">
    <property type="entry name" value="DUF6604"/>
</dbReference>
<comment type="caution">
    <text evidence="2">The sequence shown here is derived from an EMBL/GenBank/DDBJ whole genome shotgun (WGS) entry which is preliminary data.</text>
</comment>
<keyword evidence="3" id="KW-1185">Reference proteome</keyword>
<proteinExistence type="predicted"/>
<evidence type="ECO:0000313" key="2">
    <source>
        <dbReference type="EMBL" id="KAK1750382.1"/>
    </source>
</evidence>
<protein>
    <recommendedName>
        <fullName evidence="1">DUF6604 domain-containing protein</fullName>
    </recommendedName>
</protein>
<feature type="domain" description="DUF6604" evidence="1">
    <location>
        <begin position="8"/>
        <end position="124"/>
    </location>
</feature>
<accession>A0AAJ0B574</accession>